<evidence type="ECO:0000313" key="11">
    <source>
        <dbReference type="EMBL" id="GAA4724531.1"/>
    </source>
</evidence>
<evidence type="ECO:0000313" key="12">
    <source>
        <dbReference type="Proteomes" id="UP001500956"/>
    </source>
</evidence>
<dbReference type="InterPro" id="IPR040720">
    <property type="entry name" value="GH81_C"/>
</dbReference>
<keyword evidence="8" id="KW-0624">Polysaccharide degradation</keyword>
<reference evidence="12" key="1">
    <citation type="journal article" date="2019" name="Int. J. Syst. Evol. Microbiol.">
        <title>The Global Catalogue of Microorganisms (GCM) 10K type strain sequencing project: providing services to taxonomists for standard genome sequencing and annotation.</title>
        <authorList>
            <consortium name="The Broad Institute Genomics Platform"/>
            <consortium name="The Broad Institute Genome Sequencing Center for Infectious Disease"/>
            <person name="Wu L."/>
            <person name="Ma J."/>
        </authorList>
    </citation>
    <scope>NUCLEOTIDE SEQUENCE [LARGE SCALE GENOMIC DNA]</scope>
    <source>
        <strain evidence="12">JCM 18063</strain>
    </source>
</reference>
<dbReference type="EC" id="3.2.1.39" evidence="3"/>
<dbReference type="PANTHER" id="PTHR31983">
    <property type="entry name" value="ENDO-1,3(4)-BETA-GLUCANASE 1"/>
    <property type="match status" value="1"/>
</dbReference>
<dbReference type="Pfam" id="PF17652">
    <property type="entry name" value="Glyco_hydro81C"/>
    <property type="match status" value="1"/>
</dbReference>
<evidence type="ECO:0000256" key="7">
    <source>
        <dbReference type="ARBA" id="ARBA00023316"/>
    </source>
</evidence>
<keyword evidence="4" id="KW-0378">Hydrolase</keyword>
<protein>
    <recommendedName>
        <fullName evidence="3">glucan endo-1,3-beta-D-glucosidase</fullName>
        <ecNumber evidence="3">3.2.1.39</ecNumber>
    </recommendedName>
</protein>
<dbReference type="RefSeq" id="WP_172151312.1">
    <property type="nucleotide sequence ID" value="NZ_BAABID010000006.1"/>
</dbReference>
<evidence type="ECO:0000256" key="6">
    <source>
        <dbReference type="ARBA" id="ARBA00023295"/>
    </source>
</evidence>
<keyword evidence="5" id="KW-0119">Carbohydrate metabolism</keyword>
<feature type="domain" description="Glycosyl hydrolase family 81 C-terminal" evidence="10">
    <location>
        <begin position="346"/>
        <end position="699"/>
    </location>
</feature>
<evidence type="ECO:0000256" key="4">
    <source>
        <dbReference type="ARBA" id="ARBA00022801"/>
    </source>
</evidence>
<evidence type="ECO:0000256" key="9">
    <source>
        <dbReference type="SAM" id="SignalP"/>
    </source>
</evidence>
<comment type="similarity">
    <text evidence="2">Belongs to the glycosyl hydrolase 81 family.</text>
</comment>
<comment type="catalytic activity">
    <reaction evidence="1">
        <text>Hydrolysis of (1-&gt;3)-beta-D-glucosidic linkages in (1-&gt;3)-beta-D-glucans.</text>
        <dbReference type="EC" id="3.2.1.39"/>
    </reaction>
</comment>
<organism evidence="11 12">
    <name type="scientific">Isoptericola chiayiensis</name>
    <dbReference type="NCBI Taxonomy" id="579446"/>
    <lineage>
        <taxon>Bacteria</taxon>
        <taxon>Bacillati</taxon>
        <taxon>Actinomycetota</taxon>
        <taxon>Actinomycetes</taxon>
        <taxon>Micrococcales</taxon>
        <taxon>Promicromonosporaceae</taxon>
        <taxon>Isoptericola</taxon>
    </lineage>
</organism>
<comment type="caution">
    <text evidence="11">The sequence shown here is derived from an EMBL/GenBank/DDBJ whole genome shotgun (WGS) entry which is preliminary data.</text>
</comment>
<evidence type="ECO:0000256" key="2">
    <source>
        <dbReference type="ARBA" id="ARBA00010730"/>
    </source>
</evidence>
<dbReference type="PANTHER" id="PTHR31983:SF0">
    <property type="entry name" value="GLUCAN ENDO-1,3-BETA-D-GLUCOSIDASE 2"/>
    <property type="match status" value="1"/>
</dbReference>
<dbReference type="PROSITE" id="PS52008">
    <property type="entry name" value="GH81"/>
    <property type="match status" value="1"/>
</dbReference>
<keyword evidence="12" id="KW-1185">Reference proteome</keyword>
<dbReference type="InterPro" id="IPR005200">
    <property type="entry name" value="Endo-beta-glucanase"/>
</dbReference>
<keyword evidence="9" id="KW-0732">Signal</keyword>
<evidence type="ECO:0000259" key="10">
    <source>
        <dbReference type="Pfam" id="PF17652"/>
    </source>
</evidence>
<evidence type="ECO:0000256" key="8">
    <source>
        <dbReference type="ARBA" id="ARBA00023326"/>
    </source>
</evidence>
<evidence type="ECO:0000256" key="3">
    <source>
        <dbReference type="ARBA" id="ARBA00012780"/>
    </source>
</evidence>
<keyword evidence="7" id="KW-0961">Cell wall biogenesis/degradation</keyword>
<accession>A0ABP8YBC8</accession>
<dbReference type="Proteomes" id="UP001500956">
    <property type="component" value="Unassembled WGS sequence"/>
</dbReference>
<feature type="signal peptide" evidence="9">
    <location>
        <begin position="1"/>
        <end position="22"/>
    </location>
</feature>
<name>A0ABP8YBC8_9MICO</name>
<proteinExistence type="inferred from homology"/>
<evidence type="ECO:0000256" key="1">
    <source>
        <dbReference type="ARBA" id="ARBA00000382"/>
    </source>
</evidence>
<sequence>MRTRPFAAVVAAGALLAGCTTAQAPAGPTSSGVEVVEAAAPAVDPTVLPAAEGPDVAMRLADDLPPPTNRWFSGLVFGDESQPVFPLPLAVDVTASGFAYGLPDVRADGTLVAGPFVPQVAVDLREPVTGQVSGYDAATVSVDLVAGDGTVLGELRLTRGSPVLHYTASRDQDVRLSQTFAAAGDLPDDVAAADVDGRRHVLVGSDGLDVTAALAGDGGTISLSAGDAVSWLVEPDTEDGDTEDGDAGTTALADLVEAVRDPVVASQADYATGDGQVTTAVRYETAGGGDAVLVRFPHQAEAADEAACGLGTYATVLGTAELCLGDEIAWHSPARQPVLGLDLSGLSTEQRDELADQVRADVEAALAETRPADTYFGGKALARDANLWMLALDLGLEDEAASLHDSVVADLRTWAEPDGCTTRPERCFTWDPTLRTVVGQAVSFGSDEGNDHHFHYGYFLYAAGVLAADDAALAEEVAPVIDLLAADVAAAAEVDAGDGAPMPALRVLDVVMGHSWASGPSPFADGNNQESASEAVAAWHGLALWADASGDDALSQQARWMLSLEADSARAYWTDFDRDDPVAEGLEASVTSLVWDGKRERATWFSAEQSAALGILVLPVTGVSTYLGDDPDRVRANLAEALGTDDLWSEADTWDVMFGDQLLMYAGLLGPQDAEAALEVARDLPDERVDDGSTRSWLLAWLMTRAAA</sequence>
<evidence type="ECO:0000256" key="5">
    <source>
        <dbReference type="ARBA" id="ARBA00023277"/>
    </source>
</evidence>
<dbReference type="EMBL" id="BAABID010000006">
    <property type="protein sequence ID" value="GAA4724531.1"/>
    <property type="molecule type" value="Genomic_DNA"/>
</dbReference>
<keyword evidence="6" id="KW-0326">Glycosidase</keyword>
<feature type="chain" id="PRO_5045628501" description="glucan endo-1,3-beta-D-glucosidase" evidence="9">
    <location>
        <begin position="23"/>
        <end position="708"/>
    </location>
</feature>
<dbReference type="PROSITE" id="PS51257">
    <property type="entry name" value="PROKAR_LIPOPROTEIN"/>
    <property type="match status" value="1"/>
</dbReference>
<gene>
    <name evidence="11" type="ORF">GCM10023216_13220</name>
</gene>